<keyword evidence="1" id="KW-0732">Signal</keyword>
<feature type="chain" id="PRO_5011293082" description="Ig-like domain-containing protein" evidence="1">
    <location>
        <begin position="18"/>
        <end position="638"/>
    </location>
</feature>
<organism evidence="2 3">
    <name type="scientific">Deinococcus ficus</name>
    <dbReference type="NCBI Taxonomy" id="317577"/>
    <lineage>
        <taxon>Bacteria</taxon>
        <taxon>Thermotogati</taxon>
        <taxon>Deinococcota</taxon>
        <taxon>Deinococci</taxon>
        <taxon>Deinococcales</taxon>
        <taxon>Deinococcaceae</taxon>
        <taxon>Deinococcus</taxon>
    </lineage>
</organism>
<keyword evidence="3" id="KW-1185">Reference proteome</keyword>
<evidence type="ECO:0000256" key="1">
    <source>
        <dbReference type="SAM" id="SignalP"/>
    </source>
</evidence>
<dbReference type="EMBL" id="CP021081">
    <property type="protein sequence ID" value="ASN81191.1"/>
    <property type="molecule type" value="Genomic_DNA"/>
</dbReference>
<gene>
    <name evidence="2" type="ORF">DFI_09380</name>
</gene>
<reference evidence="2 3" key="1">
    <citation type="submission" date="2017-05" db="EMBL/GenBank/DDBJ databases">
        <title>The complete genome sequence of Deinococcus ficus isolated from the rhizosphere of the Ficus religiosa L. in Taiwan.</title>
        <authorList>
            <person name="Wu K.-M."/>
            <person name="Liao T.-L."/>
            <person name="Liu Y.-M."/>
            <person name="Young C.-C."/>
            <person name="Tsai S.-F."/>
        </authorList>
    </citation>
    <scope>NUCLEOTIDE SEQUENCE [LARGE SCALE GENOMIC DNA]</scope>
    <source>
        <strain evidence="2 3">CC-FR2-10</strain>
    </source>
</reference>
<evidence type="ECO:0000313" key="3">
    <source>
        <dbReference type="Proteomes" id="UP000259030"/>
    </source>
</evidence>
<evidence type="ECO:0000313" key="2">
    <source>
        <dbReference type="EMBL" id="ASN81191.1"/>
    </source>
</evidence>
<sequence length="638" mass="66742">MKMKKLLLLTLPLIVTACTSGDGGFGASVVNVTASPDQIVTVNSTTTTGTTNYTFTNKAGSSATTINTATLSWKDTTGATRTETVAIPGFTLPAGFTCAAAGADPYAQCNYNDAGTTAGDRSVTRAINDAELFAKVFTANQSVTALPVTVQFNSTANALNFTFNSANTTGGGEGDPAETAPAPLLTVNTTGTQPYSGNLSVSISGNFAVTSTVKTLVLQVTDNKGNIDNTTYTSTNPSATFSIDTSKYPDGALTLRAIAITASGLTGTSAPQTVQIQNVSAPVMQILSPDSGATLTGPSTVRVQIRQSTSTFTLADLDGAGNDVRIDVRDFRGQIVKTTYGQAIKVSDGIYEAFIPLDLIGSDFSSNAYTITATAQATLNDGTSRNLNANTSVSTQVSDNKPPALSIIMPAYITDPYANLIRPTISRNSAFMIQASDDNGVSSLRVDFVCDPATALANQQCPVAPYTYNIPVGKGGVIQRVFDIGALMDGQPYIQNGNYTMRITAYDGANANIQEMPVQISRDIQNESIAGLSNQMSVQVVPDFTPGALNPTAATWSLVGTPTHDVRVVTLAYDNTVVLAEPTRTNVAPIVPAGTPIGITQSFAKEGSYGIAFIVEDLVTGNTHFYKPVWVDVKKNPS</sequence>
<dbReference type="PROSITE" id="PS51257">
    <property type="entry name" value="PROKAR_LIPOPROTEIN"/>
    <property type="match status" value="1"/>
</dbReference>
<feature type="signal peptide" evidence="1">
    <location>
        <begin position="1"/>
        <end position="17"/>
    </location>
</feature>
<dbReference type="KEGG" id="dfc:DFI_09380"/>
<evidence type="ECO:0008006" key="4">
    <source>
        <dbReference type="Google" id="ProtNLM"/>
    </source>
</evidence>
<dbReference type="STRING" id="317577.GCA_000419625_02038"/>
<name>A0A221SX47_9DEIO</name>
<accession>A0A221SX47</accession>
<proteinExistence type="predicted"/>
<dbReference type="AlphaFoldDB" id="A0A221SX47"/>
<protein>
    <recommendedName>
        <fullName evidence="4">Ig-like domain-containing protein</fullName>
    </recommendedName>
</protein>
<dbReference type="Proteomes" id="UP000259030">
    <property type="component" value="Chromosome"/>
</dbReference>